<keyword evidence="9" id="KW-1185">Reference proteome</keyword>
<reference evidence="8 9" key="1">
    <citation type="submission" date="2015-07" db="EMBL/GenBank/DDBJ databases">
        <authorList>
            <person name="Noorani M."/>
        </authorList>
    </citation>
    <scope>NUCLEOTIDE SEQUENCE [LARGE SCALE GENOMIC DNA]</scope>
    <source>
        <strain evidence="8 9">CECT 7802</strain>
    </source>
</reference>
<dbReference type="GO" id="GO:0030494">
    <property type="term" value="P:bacteriochlorophyll biosynthetic process"/>
    <property type="evidence" value="ECO:0007669"/>
    <property type="project" value="UniProtKB-KW"/>
</dbReference>
<dbReference type="EMBL" id="CXSU01000001">
    <property type="protein sequence ID" value="CTQ48063.1"/>
    <property type="molecule type" value="Genomic_DNA"/>
</dbReference>
<dbReference type="Proteomes" id="UP000049222">
    <property type="component" value="Unassembled WGS sequence"/>
</dbReference>
<comment type="function">
    <text evidence="1">Required for bacteriochlorophyll biosynthesis. Directly involved in the assembly of both the B875 and B800-850 pigment-protein complexes.</text>
</comment>
<dbReference type="STRING" id="420998.JDO7802_00057"/>
<evidence type="ECO:0000256" key="5">
    <source>
        <dbReference type="ARBA" id="ARBA00023181"/>
    </source>
</evidence>
<accession>A0A0M6YEW1</accession>
<evidence type="ECO:0000256" key="6">
    <source>
        <dbReference type="SAM" id="MobiDB-lite"/>
    </source>
</evidence>
<dbReference type="RefSeq" id="WP_055081707.1">
    <property type="nucleotide sequence ID" value="NZ_CXSU01000001.1"/>
</dbReference>
<evidence type="ECO:0000256" key="3">
    <source>
        <dbReference type="ARBA" id="ARBA00022531"/>
    </source>
</evidence>
<dbReference type="Pfam" id="PF05398">
    <property type="entry name" value="PufQ"/>
    <property type="match status" value="1"/>
</dbReference>
<sequence length="82" mass="9414">MTDFTTDHMDFTPHATGPKARRARAHQREYYAYFALILLATLPLTCVTWALSTLRRMELPQHGPLRTAWAQAQIITPRIFSA</sequence>
<gene>
    <name evidence="8" type="ORF">JDO7802_00057</name>
</gene>
<evidence type="ECO:0000256" key="2">
    <source>
        <dbReference type="ARBA" id="ARBA00009920"/>
    </source>
</evidence>
<organism evidence="8 9">
    <name type="scientific">Jannaschia donghaensis</name>
    <dbReference type="NCBI Taxonomy" id="420998"/>
    <lineage>
        <taxon>Bacteria</taxon>
        <taxon>Pseudomonadati</taxon>
        <taxon>Pseudomonadota</taxon>
        <taxon>Alphaproteobacteria</taxon>
        <taxon>Rhodobacterales</taxon>
        <taxon>Roseobacteraceae</taxon>
        <taxon>Jannaschia</taxon>
    </lineage>
</organism>
<evidence type="ECO:0000313" key="9">
    <source>
        <dbReference type="Proteomes" id="UP000049222"/>
    </source>
</evidence>
<evidence type="ECO:0000313" key="8">
    <source>
        <dbReference type="EMBL" id="CTQ48063.1"/>
    </source>
</evidence>
<keyword evidence="7" id="KW-0812">Transmembrane</keyword>
<feature type="region of interest" description="Disordered" evidence="6">
    <location>
        <begin position="1"/>
        <end position="22"/>
    </location>
</feature>
<feature type="compositionally biased region" description="Basic and acidic residues" evidence="6">
    <location>
        <begin position="1"/>
        <end position="11"/>
    </location>
</feature>
<feature type="transmembrane region" description="Helical" evidence="7">
    <location>
        <begin position="30"/>
        <end position="51"/>
    </location>
</feature>
<dbReference type="InterPro" id="IPR008800">
    <property type="entry name" value="PufQ_cyt-su"/>
</dbReference>
<keyword evidence="5" id="KW-0077">Bacteriochlorophyll biosynthesis</keyword>
<comment type="similarity">
    <text evidence="2">Belongs to the PufQ family.</text>
</comment>
<dbReference type="GO" id="GO:0015979">
    <property type="term" value="P:photosynthesis"/>
    <property type="evidence" value="ECO:0007669"/>
    <property type="project" value="UniProtKB-KW"/>
</dbReference>
<proteinExistence type="inferred from homology"/>
<protein>
    <submittedName>
        <fullName evidence="8">PufQ cytochrome subunit</fullName>
    </submittedName>
</protein>
<evidence type="ECO:0000256" key="4">
    <source>
        <dbReference type="ARBA" id="ARBA00023171"/>
    </source>
</evidence>
<keyword evidence="4" id="KW-0149">Chlorophyll biosynthesis</keyword>
<keyword evidence="7" id="KW-0472">Membrane</keyword>
<dbReference type="OrthoDB" id="7872505at2"/>
<dbReference type="AlphaFoldDB" id="A0A0M6YEW1"/>
<evidence type="ECO:0000256" key="1">
    <source>
        <dbReference type="ARBA" id="ARBA00003128"/>
    </source>
</evidence>
<name>A0A0M6YEW1_9RHOB</name>
<evidence type="ECO:0000256" key="7">
    <source>
        <dbReference type="SAM" id="Phobius"/>
    </source>
</evidence>
<keyword evidence="7" id="KW-1133">Transmembrane helix</keyword>
<keyword evidence="3" id="KW-0602">Photosynthesis</keyword>